<proteinExistence type="predicted"/>
<evidence type="ECO:0000313" key="4">
    <source>
        <dbReference type="Proteomes" id="UP001165060"/>
    </source>
</evidence>
<feature type="transmembrane region" description="Helical" evidence="2">
    <location>
        <begin position="306"/>
        <end position="325"/>
    </location>
</feature>
<evidence type="ECO:0000256" key="1">
    <source>
        <dbReference type="SAM" id="MobiDB-lite"/>
    </source>
</evidence>
<dbReference type="EMBL" id="BRYB01003328">
    <property type="protein sequence ID" value="GMI34736.1"/>
    <property type="molecule type" value="Genomic_DNA"/>
</dbReference>
<evidence type="ECO:0000256" key="2">
    <source>
        <dbReference type="SAM" id="Phobius"/>
    </source>
</evidence>
<sequence>MKSTSVNIQQYFAFVRPTADFDEGDGLELGRLLFYQLSKTRKNADELREALNAFVERTTVLRECAHKYRFIDELLFHIMMNKTKLGAVQDYFSVTAGLASLTSNEAGQIGKSLAMILMASTTSGIAIHTYIFKYPALEELAAEYKWFKPMLGAIAEELMGMVLYGVKARAAVAAAVSTSDMVSDGVVLADYFRTGRTGFGHALVGTIGANMLLQLVLTWVQTRGLKKGRAKMIALEIFATFTCTKPGLDAWRVASGAEQLSGAPFTPLQAMGYAKAAEVATESVPGLVLQLVAVLMDSAENRTKRALVSIVISAASTGLMGAQVWHDANADPGQRQRNPRWIGMVPDQARGKAFAVALVMCSLQALAKGGATALLAVTNIKWMGAFVGVDLGLYVSYKLARRDFLVSLALPFWPSVAASLAIRPVEKVVGDYTGSPLFAVPIFSGGAYWLSNLFLTHVFVLVAVYLYVTFYDENEGDGDKIEAATLWKGAATLTTTWALVFGFFVRRIVVPKHRHVLSSTASGREFCQERFLEGTTDEAKMHVFRSNRFLWEPEIGAEVKAWTLENWARWEGERWFDENVKARVPDQYIPAAALQELGGGVRKRRGSASGGVRESMGRRKSMGRG</sequence>
<feature type="transmembrane region" description="Helical" evidence="2">
    <location>
        <begin position="199"/>
        <end position="220"/>
    </location>
</feature>
<reference evidence="3 4" key="1">
    <citation type="journal article" date="2023" name="Commun. Biol.">
        <title>Genome analysis of Parmales, the sister group of diatoms, reveals the evolutionary specialization of diatoms from phago-mixotrophs to photoautotrophs.</title>
        <authorList>
            <person name="Ban H."/>
            <person name="Sato S."/>
            <person name="Yoshikawa S."/>
            <person name="Yamada K."/>
            <person name="Nakamura Y."/>
            <person name="Ichinomiya M."/>
            <person name="Sato N."/>
            <person name="Blanc-Mathieu R."/>
            <person name="Endo H."/>
            <person name="Kuwata A."/>
            <person name="Ogata H."/>
        </authorList>
    </citation>
    <scope>NUCLEOTIDE SEQUENCE [LARGE SCALE GENOMIC DNA]</scope>
</reference>
<keyword evidence="2" id="KW-0812">Transmembrane</keyword>
<keyword evidence="2" id="KW-1133">Transmembrane helix</keyword>
<gene>
    <name evidence="3" type="ORF">TeGR_g9959</name>
</gene>
<keyword evidence="4" id="KW-1185">Reference proteome</keyword>
<feature type="transmembrane region" description="Helical" evidence="2">
    <location>
        <begin position="486"/>
        <end position="505"/>
    </location>
</feature>
<comment type="caution">
    <text evidence="3">The sequence shown here is derived from an EMBL/GenBank/DDBJ whole genome shotgun (WGS) entry which is preliminary data.</text>
</comment>
<feature type="transmembrane region" description="Helical" evidence="2">
    <location>
        <begin position="437"/>
        <end position="466"/>
    </location>
</feature>
<protein>
    <submittedName>
        <fullName evidence="3">Uncharacterized protein</fullName>
    </submittedName>
</protein>
<organism evidence="3 4">
    <name type="scientific">Tetraparma gracilis</name>
    <dbReference type="NCBI Taxonomy" id="2962635"/>
    <lineage>
        <taxon>Eukaryota</taxon>
        <taxon>Sar</taxon>
        <taxon>Stramenopiles</taxon>
        <taxon>Ochrophyta</taxon>
        <taxon>Bolidophyceae</taxon>
        <taxon>Parmales</taxon>
        <taxon>Triparmaceae</taxon>
        <taxon>Tetraparma</taxon>
    </lineage>
</organism>
<feature type="region of interest" description="Disordered" evidence="1">
    <location>
        <begin position="600"/>
        <end position="625"/>
    </location>
</feature>
<keyword evidence="2" id="KW-0472">Membrane</keyword>
<feature type="non-terminal residue" evidence="3">
    <location>
        <position position="625"/>
    </location>
</feature>
<name>A0ABQ6MXL5_9STRA</name>
<evidence type="ECO:0000313" key="3">
    <source>
        <dbReference type="EMBL" id="GMI34736.1"/>
    </source>
</evidence>
<feature type="transmembrane region" description="Helical" evidence="2">
    <location>
        <begin position="113"/>
        <end position="132"/>
    </location>
</feature>
<feature type="transmembrane region" description="Helical" evidence="2">
    <location>
        <begin position="382"/>
        <end position="400"/>
    </location>
</feature>
<dbReference type="Proteomes" id="UP001165060">
    <property type="component" value="Unassembled WGS sequence"/>
</dbReference>
<accession>A0ABQ6MXL5</accession>